<organism evidence="1 2">
    <name type="scientific">Dyella caseinilytica</name>
    <dbReference type="NCBI Taxonomy" id="1849581"/>
    <lineage>
        <taxon>Bacteria</taxon>
        <taxon>Pseudomonadati</taxon>
        <taxon>Pseudomonadota</taxon>
        <taxon>Gammaproteobacteria</taxon>
        <taxon>Lysobacterales</taxon>
        <taxon>Rhodanobacteraceae</taxon>
        <taxon>Dyella</taxon>
    </lineage>
</organism>
<name>A0ABX7GS73_9GAMM</name>
<protein>
    <submittedName>
        <fullName evidence="1">DUF2141 domain-containing protein</fullName>
    </submittedName>
</protein>
<dbReference type="Proteomes" id="UP000663181">
    <property type="component" value="Chromosome"/>
</dbReference>
<dbReference type="EMBL" id="CP064030">
    <property type="protein sequence ID" value="QRN52115.1"/>
    <property type="molecule type" value="Genomic_DNA"/>
</dbReference>
<proteinExistence type="predicted"/>
<sequence length="132" mass="13896">MAGMLCVSAQASTLVVTVDGVRSTNGTIHIDLNNSEASWKDKAPPFATGTVKAAPGSVTYTFNDVTPGVYSIDVFQDTDGSGKMQTGLFGKPRGGYGFSNNLTLMGKPSFDQANFQVTDKDTTVLVHLKNGV</sequence>
<keyword evidence="2" id="KW-1185">Reference proteome</keyword>
<reference evidence="1 2" key="1">
    <citation type="submission" date="2020-10" db="EMBL/GenBank/DDBJ databases">
        <title>Phylogeny of dyella-like bacteria.</title>
        <authorList>
            <person name="Fu J."/>
        </authorList>
    </citation>
    <scope>NUCLEOTIDE SEQUENCE [LARGE SCALE GENOMIC DNA]</scope>
    <source>
        <strain evidence="1 2">DHOB09</strain>
    </source>
</reference>
<dbReference type="Pfam" id="PF09912">
    <property type="entry name" value="DUF2141"/>
    <property type="match status" value="1"/>
</dbReference>
<accession>A0ABX7GS73</accession>
<gene>
    <name evidence="1" type="ORF">ISN74_11455</name>
</gene>
<dbReference type="InterPro" id="IPR018673">
    <property type="entry name" value="DUF2141"/>
</dbReference>
<evidence type="ECO:0000313" key="2">
    <source>
        <dbReference type="Proteomes" id="UP000663181"/>
    </source>
</evidence>
<evidence type="ECO:0000313" key="1">
    <source>
        <dbReference type="EMBL" id="QRN52115.1"/>
    </source>
</evidence>
<dbReference type="RefSeq" id="WP_188801239.1">
    <property type="nucleotide sequence ID" value="NZ_BMIZ01000004.1"/>
</dbReference>